<dbReference type="InterPro" id="IPR013123">
    <property type="entry name" value="SpoU_subst-bd"/>
</dbReference>
<dbReference type="Gene3D" id="3.30.1330.30">
    <property type="match status" value="1"/>
</dbReference>
<evidence type="ECO:0000256" key="3">
    <source>
        <dbReference type="ARBA" id="ARBA00022679"/>
    </source>
</evidence>
<dbReference type="GO" id="GO:0032259">
    <property type="term" value="P:methylation"/>
    <property type="evidence" value="ECO:0007669"/>
    <property type="project" value="UniProtKB-KW"/>
</dbReference>
<gene>
    <name evidence="5" type="ORF">SAMN02745219_01612</name>
</gene>
<dbReference type="Pfam" id="PF08032">
    <property type="entry name" value="SpoU_sub_bind"/>
    <property type="match status" value="1"/>
</dbReference>
<evidence type="ECO:0000313" key="5">
    <source>
        <dbReference type="EMBL" id="SHJ04498.1"/>
    </source>
</evidence>
<dbReference type="FunFam" id="3.40.1280.10:FF:000008">
    <property type="entry name" value="Group 3 RNA methyltransferase TrmH"/>
    <property type="match status" value="1"/>
</dbReference>
<dbReference type="SUPFAM" id="SSF55315">
    <property type="entry name" value="L30e-like"/>
    <property type="match status" value="1"/>
</dbReference>
<dbReference type="Proteomes" id="UP000184529">
    <property type="component" value="Unassembled WGS sequence"/>
</dbReference>
<dbReference type="OrthoDB" id="9794400at2"/>
<dbReference type="GO" id="GO:0006396">
    <property type="term" value="P:RNA processing"/>
    <property type="evidence" value="ECO:0007669"/>
    <property type="project" value="InterPro"/>
</dbReference>
<protein>
    <submittedName>
        <fullName evidence="5">23S rRNA (Guanosine2251-2'-O)-methyltransferase</fullName>
    </submittedName>
</protein>
<dbReference type="InterPro" id="IPR029028">
    <property type="entry name" value="Alpha/beta_knot_MTases"/>
</dbReference>
<evidence type="ECO:0000256" key="1">
    <source>
        <dbReference type="ARBA" id="ARBA00007228"/>
    </source>
</evidence>
<comment type="similarity">
    <text evidence="1">Belongs to the class IV-like SAM-binding methyltransferase superfamily. RNA methyltransferase TrmH family.</text>
</comment>
<dbReference type="InterPro" id="IPR029064">
    <property type="entry name" value="Ribosomal_eL30-like_sf"/>
</dbReference>
<dbReference type="PANTHER" id="PTHR46429">
    <property type="entry name" value="23S RRNA (GUANOSINE-2'-O-)-METHYLTRANSFERASE RLMB"/>
    <property type="match status" value="1"/>
</dbReference>
<accession>A0A1M6G3F3</accession>
<dbReference type="InterPro" id="IPR029026">
    <property type="entry name" value="tRNA_m1G_MTases_N"/>
</dbReference>
<feature type="domain" description="RNA 2-O ribose methyltransferase substrate binding" evidence="4">
    <location>
        <begin position="10"/>
        <end position="85"/>
    </location>
</feature>
<dbReference type="SUPFAM" id="SSF75217">
    <property type="entry name" value="alpha/beta knot"/>
    <property type="match status" value="1"/>
</dbReference>
<dbReference type="Pfam" id="PF00588">
    <property type="entry name" value="SpoU_methylase"/>
    <property type="match status" value="1"/>
</dbReference>
<dbReference type="PANTHER" id="PTHR46429:SF1">
    <property type="entry name" value="23S RRNA (GUANOSINE-2'-O-)-METHYLTRANSFERASE RLMB"/>
    <property type="match status" value="1"/>
</dbReference>
<dbReference type="GO" id="GO:0005829">
    <property type="term" value="C:cytosol"/>
    <property type="evidence" value="ECO:0007669"/>
    <property type="project" value="TreeGrafter"/>
</dbReference>
<sequence length="256" mass="27311">MAEKAAYENIIAGRHSVKEALVANRSINKLLVAKGTGSGALQEILNLARERGIPVQYVDRSHLNGLVKDAPHQGVVAVAAAKEYVSVDDILAAALPEDPFIILLNEITDPHNLGAILRTADAAGVHGVVITRHRSAALTPAVVKASCGAVEYVRVARVPNLAQTITYLQQRGLWVVGACGTAPDIYWDVPLDGPLALVIGGEDKGLGRLVREKCDQLVRLPMAGRVGSLNASVAAALLAYEVVRQRRRVHGRVPDR</sequence>
<dbReference type="SMART" id="SM00967">
    <property type="entry name" value="SpoU_sub_bind"/>
    <property type="match status" value="1"/>
</dbReference>
<dbReference type="GO" id="GO:0008173">
    <property type="term" value="F:RNA methyltransferase activity"/>
    <property type="evidence" value="ECO:0007669"/>
    <property type="project" value="InterPro"/>
</dbReference>
<name>A0A1M6G3F3_9FIRM</name>
<organism evidence="5 6">
    <name type="scientific">Desulfofundulus thermosubterraneus DSM 16057</name>
    <dbReference type="NCBI Taxonomy" id="1121432"/>
    <lineage>
        <taxon>Bacteria</taxon>
        <taxon>Bacillati</taxon>
        <taxon>Bacillota</taxon>
        <taxon>Clostridia</taxon>
        <taxon>Eubacteriales</taxon>
        <taxon>Peptococcaceae</taxon>
        <taxon>Desulfofundulus</taxon>
    </lineage>
</organism>
<dbReference type="RefSeq" id="WP_072868688.1">
    <property type="nucleotide sequence ID" value="NZ_FQZM01000018.1"/>
</dbReference>
<dbReference type="InterPro" id="IPR004441">
    <property type="entry name" value="rRNA_MeTrfase_TrmH"/>
</dbReference>
<dbReference type="STRING" id="1121432.SAMN02745219_01612"/>
<dbReference type="CDD" id="cd18103">
    <property type="entry name" value="SpoU-like_RlmB"/>
    <property type="match status" value="1"/>
</dbReference>
<proteinExistence type="inferred from homology"/>
<dbReference type="EMBL" id="FQZM01000018">
    <property type="protein sequence ID" value="SHJ04498.1"/>
    <property type="molecule type" value="Genomic_DNA"/>
</dbReference>
<keyword evidence="6" id="KW-1185">Reference proteome</keyword>
<keyword evidence="3 5" id="KW-0808">Transferase</keyword>
<evidence type="ECO:0000256" key="2">
    <source>
        <dbReference type="ARBA" id="ARBA00022603"/>
    </source>
</evidence>
<dbReference type="GO" id="GO:0003723">
    <property type="term" value="F:RNA binding"/>
    <property type="evidence" value="ECO:0007669"/>
    <property type="project" value="InterPro"/>
</dbReference>
<dbReference type="Gene3D" id="3.40.1280.10">
    <property type="match status" value="1"/>
</dbReference>
<dbReference type="InterPro" id="IPR001537">
    <property type="entry name" value="SpoU_MeTrfase"/>
</dbReference>
<reference evidence="6" key="1">
    <citation type="submission" date="2016-11" db="EMBL/GenBank/DDBJ databases">
        <authorList>
            <person name="Varghese N."/>
            <person name="Submissions S."/>
        </authorList>
    </citation>
    <scope>NUCLEOTIDE SEQUENCE [LARGE SCALE GENOMIC DNA]</scope>
    <source>
        <strain evidence="6">DSM 16057</strain>
    </source>
</reference>
<evidence type="ECO:0000259" key="4">
    <source>
        <dbReference type="SMART" id="SM00967"/>
    </source>
</evidence>
<evidence type="ECO:0000313" key="6">
    <source>
        <dbReference type="Proteomes" id="UP000184529"/>
    </source>
</evidence>
<keyword evidence="2 5" id="KW-0489">Methyltransferase</keyword>
<dbReference type="NCBIfam" id="TIGR00186">
    <property type="entry name" value="rRNA_methyl_3"/>
    <property type="match status" value="1"/>
</dbReference>
<dbReference type="AlphaFoldDB" id="A0A1M6G3F3"/>